<gene>
    <name evidence="1" type="ORF">SAMN04487946_10199</name>
</gene>
<dbReference type="STRING" id="660517.SAMN04487946_10199"/>
<evidence type="ECO:0000313" key="2">
    <source>
        <dbReference type="Proteomes" id="UP000199170"/>
    </source>
</evidence>
<sequence>MNVAIDAAICLLLLSAAVVGLATIDRSPAATDGSADAVADALATTTAAVNYSLAPGVREMRASASAADLAPEIALDSPELDRTARGSLAGLLARGAVAGSGVDLDGETTDLSSLTRSRAGFTAGVRDTVRARTGASVRIDATWRPYPGAPVGGHLGVGPEPSSDRVHAATLTIPTGIEPLPPSTADGFDRLGTAVAQRTVNLLVPPGPARLALRGDDPAAALVRHRYARLAAATNASVSAPLTTEDTAAANARIARRLAPRMSADLRSEYDSPTQAAEAVSVSSVRIVVRTWGDTGGDR</sequence>
<dbReference type="RefSeq" id="WP_245705715.1">
    <property type="nucleotide sequence ID" value="NZ_FNPB01000001.1"/>
</dbReference>
<dbReference type="Pfam" id="PF23955">
    <property type="entry name" value="DUF7284"/>
    <property type="match status" value="1"/>
</dbReference>
<dbReference type="InterPro" id="IPR055708">
    <property type="entry name" value="DUF7284"/>
</dbReference>
<dbReference type="AlphaFoldDB" id="A0A1H3CMP0"/>
<accession>A0A1H3CMP0</accession>
<organism evidence="1 2">
    <name type="scientific">Halobellus clavatus</name>
    <dbReference type="NCBI Taxonomy" id="660517"/>
    <lineage>
        <taxon>Archaea</taxon>
        <taxon>Methanobacteriati</taxon>
        <taxon>Methanobacteriota</taxon>
        <taxon>Stenosarchaea group</taxon>
        <taxon>Halobacteria</taxon>
        <taxon>Halobacteriales</taxon>
        <taxon>Haloferacaceae</taxon>
        <taxon>Halobellus</taxon>
    </lineage>
</organism>
<dbReference type="EMBL" id="FNPB01000001">
    <property type="protein sequence ID" value="SDX55387.1"/>
    <property type="molecule type" value="Genomic_DNA"/>
</dbReference>
<proteinExistence type="predicted"/>
<name>A0A1H3CMP0_9EURY</name>
<keyword evidence="2" id="KW-1185">Reference proteome</keyword>
<reference evidence="2" key="1">
    <citation type="submission" date="2016-10" db="EMBL/GenBank/DDBJ databases">
        <authorList>
            <person name="Varghese N."/>
            <person name="Submissions S."/>
        </authorList>
    </citation>
    <scope>NUCLEOTIDE SEQUENCE [LARGE SCALE GENOMIC DNA]</scope>
    <source>
        <strain evidence="2">CGMCC 1.10118</strain>
    </source>
</reference>
<evidence type="ECO:0000313" key="1">
    <source>
        <dbReference type="EMBL" id="SDX55387.1"/>
    </source>
</evidence>
<dbReference type="Proteomes" id="UP000199170">
    <property type="component" value="Unassembled WGS sequence"/>
</dbReference>
<protein>
    <submittedName>
        <fullName evidence="1">Uncharacterized protein</fullName>
    </submittedName>
</protein>